<evidence type="ECO:0000313" key="8">
    <source>
        <dbReference type="EMBL" id="CAI2181445.1"/>
    </source>
</evidence>
<keyword evidence="5 7" id="KW-1133">Transmembrane helix</keyword>
<dbReference type="EMBL" id="CAMKVN010002520">
    <property type="protein sequence ID" value="CAI2181445.1"/>
    <property type="molecule type" value="Genomic_DNA"/>
</dbReference>
<evidence type="ECO:0000256" key="3">
    <source>
        <dbReference type="ARBA" id="ARBA00022592"/>
    </source>
</evidence>
<feature type="transmembrane region" description="Helical" evidence="7">
    <location>
        <begin position="6"/>
        <end position="26"/>
    </location>
</feature>
<dbReference type="AlphaFoldDB" id="A0A9W4SU20"/>
<evidence type="ECO:0000313" key="9">
    <source>
        <dbReference type="Proteomes" id="UP001153678"/>
    </source>
</evidence>
<gene>
    <name evidence="8" type="ORF">FWILDA_LOCUS10089</name>
</gene>
<dbReference type="Proteomes" id="UP001153678">
    <property type="component" value="Unassembled WGS sequence"/>
</dbReference>
<sequence length="541" mass="57965">MEPHSYVWLLVVGALVAFADGFGIGANDVANSFSTSVGSRSLSLRQACGIAIFTEFFGAFLLGSNTAETIKGGIIKVTLFADRPELLMLAMVCALVGSASWVIFASSRGWPVSTTHSIVGAIIGVGISAFGWGGKFQDLNLAIDWSYGGVAKIITSWFVSPVVSGIIASGIFLGTKYLVLVYQDNSFQRGLVAVPIYFAITICINVLYLVFKGAPGLHLDKLPPYAIVLIVLGATIIASSFSYFFYAQFLKRLIIGKETGLRWYHVFIIPCIRQPRYDNTADNAVEKGTNNIEKQEGTEENKIVQDVSSDDDSNNNKNIFQAGISIIGKKLLHGVNKEVADHDAHNNQEMHDAAIKYDPDTERLYSFLQVLTASFASFAHGSNDVANAVGPLSVIYLIYESGAVDVSGKTPVPIWVLALGGFAIDMGLIFYGYHVMRSLGNKITYHSPSRGFAMELGTSLTVLTASKIGLPVSTTHCITGATAAVGLCNGNAKSLNWKLLGWCFFSWVLTLPVAATISGGIFAFASNAPSLHPEIAPAAIA</sequence>
<evidence type="ECO:0000256" key="1">
    <source>
        <dbReference type="ARBA" id="ARBA00004141"/>
    </source>
</evidence>
<feature type="transmembrane region" description="Helical" evidence="7">
    <location>
        <begin position="154"/>
        <end position="179"/>
    </location>
</feature>
<proteinExistence type="inferred from homology"/>
<dbReference type="Pfam" id="PF01384">
    <property type="entry name" value="PHO4"/>
    <property type="match status" value="1"/>
</dbReference>
<evidence type="ECO:0000256" key="4">
    <source>
        <dbReference type="ARBA" id="ARBA00022692"/>
    </source>
</evidence>
<feature type="transmembrane region" description="Helical" evidence="7">
    <location>
        <begin position="223"/>
        <end position="246"/>
    </location>
</feature>
<feature type="transmembrane region" description="Helical" evidence="7">
    <location>
        <begin position="499"/>
        <end position="525"/>
    </location>
</feature>
<comment type="similarity">
    <text evidence="7">Belongs to the inorganic phosphate transporter (PiT) (TC 2.A.20) family.</text>
</comment>
<reference evidence="8" key="1">
    <citation type="submission" date="2022-08" db="EMBL/GenBank/DDBJ databases">
        <authorList>
            <person name="Kallberg Y."/>
            <person name="Tangrot J."/>
            <person name="Rosling A."/>
        </authorList>
    </citation>
    <scope>NUCLEOTIDE SEQUENCE</scope>
    <source>
        <strain evidence="8">Wild A</strain>
    </source>
</reference>
<feature type="transmembrane region" description="Helical" evidence="7">
    <location>
        <begin position="86"/>
        <end position="105"/>
    </location>
</feature>
<feature type="transmembrane region" description="Helical" evidence="7">
    <location>
        <begin position="414"/>
        <end position="433"/>
    </location>
</feature>
<keyword evidence="2 7" id="KW-0813">Transport</keyword>
<dbReference type="InterPro" id="IPR001204">
    <property type="entry name" value="Phos_transporter"/>
</dbReference>
<evidence type="ECO:0000256" key="6">
    <source>
        <dbReference type="ARBA" id="ARBA00023136"/>
    </source>
</evidence>
<keyword evidence="4 7" id="KW-0812">Transmembrane</keyword>
<evidence type="ECO:0000256" key="7">
    <source>
        <dbReference type="RuleBase" id="RU363058"/>
    </source>
</evidence>
<feature type="transmembrane region" description="Helical" evidence="7">
    <location>
        <begin position="117"/>
        <end position="134"/>
    </location>
</feature>
<organism evidence="8 9">
    <name type="scientific">Funneliformis geosporum</name>
    <dbReference type="NCBI Taxonomy" id="1117311"/>
    <lineage>
        <taxon>Eukaryota</taxon>
        <taxon>Fungi</taxon>
        <taxon>Fungi incertae sedis</taxon>
        <taxon>Mucoromycota</taxon>
        <taxon>Glomeromycotina</taxon>
        <taxon>Glomeromycetes</taxon>
        <taxon>Glomerales</taxon>
        <taxon>Glomeraceae</taxon>
        <taxon>Funneliformis</taxon>
    </lineage>
</organism>
<dbReference type="PANTHER" id="PTHR11101">
    <property type="entry name" value="PHOSPHATE TRANSPORTER"/>
    <property type="match status" value="1"/>
</dbReference>
<comment type="caution">
    <text evidence="8">The sequence shown here is derived from an EMBL/GenBank/DDBJ whole genome shotgun (WGS) entry which is preliminary data.</text>
</comment>
<keyword evidence="9" id="KW-1185">Reference proteome</keyword>
<dbReference type="PANTHER" id="PTHR11101:SF80">
    <property type="entry name" value="PHOSPHATE TRANSPORTER"/>
    <property type="match status" value="1"/>
</dbReference>
<accession>A0A9W4SU20</accession>
<evidence type="ECO:0000256" key="5">
    <source>
        <dbReference type="ARBA" id="ARBA00022989"/>
    </source>
</evidence>
<protein>
    <recommendedName>
        <fullName evidence="7">Phosphate transporter</fullName>
    </recommendedName>
</protein>
<dbReference type="GO" id="GO:0035435">
    <property type="term" value="P:phosphate ion transmembrane transport"/>
    <property type="evidence" value="ECO:0007669"/>
    <property type="project" value="TreeGrafter"/>
</dbReference>
<comment type="function">
    <text evidence="7">Sodium-phosphate symporter.</text>
</comment>
<comment type="subcellular location">
    <subcellularLocation>
        <location evidence="1 7">Membrane</location>
        <topology evidence="1 7">Multi-pass membrane protein</topology>
    </subcellularLocation>
</comment>
<dbReference type="OrthoDB" id="260807at2759"/>
<name>A0A9W4SU20_9GLOM</name>
<keyword evidence="3 7" id="KW-0592">Phosphate transport</keyword>
<feature type="transmembrane region" description="Helical" evidence="7">
    <location>
        <begin position="191"/>
        <end position="211"/>
    </location>
</feature>
<dbReference type="GO" id="GO:0016020">
    <property type="term" value="C:membrane"/>
    <property type="evidence" value="ECO:0007669"/>
    <property type="project" value="UniProtKB-SubCell"/>
</dbReference>
<keyword evidence="6 7" id="KW-0472">Membrane</keyword>
<dbReference type="GO" id="GO:0005315">
    <property type="term" value="F:phosphate transmembrane transporter activity"/>
    <property type="evidence" value="ECO:0007669"/>
    <property type="project" value="InterPro"/>
</dbReference>
<evidence type="ECO:0000256" key="2">
    <source>
        <dbReference type="ARBA" id="ARBA00022448"/>
    </source>
</evidence>